<dbReference type="CDD" id="cd01127">
    <property type="entry name" value="TrwB_TraG_TraD_VirD4"/>
    <property type="match status" value="1"/>
</dbReference>
<evidence type="ECO:0000313" key="3">
    <source>
        <dbReference type="EMBL" id="ABC83010.1"/>
    </source>
</evidence>
<gene>
    <name evidence="3" type="ordered locus">Adeh_3242</name>
</gene>
<evidence type="ECO:0000313" key="4">
    <source>
        <dbReference type="Proteomes" id="UP000001935"/>
    </source>
</evidence>
<dbReference type="InterPro" id="IPR027417">
    <property type="entry name" value="P-loop_NTPase"/>
</dbReference>
<proteinExistence type="predicted"/>
<dbReference type="Pfam" id="PF12696">
    <property type="entry name" value="TraG-D_C"/>
    <property type="match status" value="1"/>
</dbReference>
<evidence type="ECO:0000256" key="1">
    <source>
        <dbReference type="SAM" id="Phobius"/>
    </source>
</evidence>
<keyword evidence="1" id="KW-0472">Membrane</keyword>
<reference evidence="3 4" key="1">
    <citation type="submission" date="2006-01" db="EMBL/GenBank/DDBJ databases">
        <title>Complete sequence of Anaeromyxobacter dehalogenans 2CP-C.</title>
        <authorList>
            <consortium name="US DOE Joint Genome Institute"/>
            <person name="Copeland A."/>
            <person name="Lucas S."/>
            <person name="Lapidus A."/>
            <person name="Barry K."/>
            <person name="Detter J.C."/>
            <person name="Glavina T."/>
            <person name="Hammon N."/>
            <person name="Israni S."/>
            <person name="Pitluck S."/>
            <person name="Brettin T."/>
            <person name="Bruce D."/>
            <person name="Han C."/>
            <person name="Tapia R."/>
            <person name="Gilna P."/>
            <person name="Kiss H."/>
            <person name="Schmutz J."/>
            <person name="Larimer F."/>
            <person name="Land M."/>
            <person name="Kyrpides N."/>
            <person name="Anderson I."/>
            <person name="Sanford R.A."/>
            <person name="Ritalahti K.M."/>
            <person name="Thomas H.S."/>
            <person name="Kirby J.R."/>
            <person name="Zhulin I.B."/>
            <person name="Loeffler F.E."/>
            <person name="Richardson P."/>
        </authorList>
    </citation>
    <scope>NUCLEOTIDE SEQUENCE [LARGE SCALE GENOMIC DNA]</scope>
    <source>
        <strain evidence="3 4">2CP-C</strain>
    </source>
</reference>
<name>Q2IEK6_ANADE</name>
<dbReference type="HOGENOM" id="CLU_445953_0_0_7"/>
<dbReference type="OrthoDB" id="7817736at2"/>
<dbReference type="Gene3D" id="3.40.50.300">
    <property type="entry name" value="P-loop containing nucleotide triphosphate hydrolases"/>
    <property type="match status" value="2"/>
</dbReference>
<feature type="transmembrane region" description="Helical" evidence="1">
    <location>
        <begin position="62"/>
        <end position="84"/>
    </location>
</feature>
<dbReference type="eggNOG" id="COG3505">
    <property type="taxonomic scope" value="Bacteria"/>
</dbReference>
<dbReference type="EMBL" id="CP000251">
    <property type="protein sequence ID" value="ABC83010.1"/>
    <property type="molecule type" value="Genomic_DNA"/>
</dbReference>
<dbReference type="RefSeq" id="WP_011422292.1">
    <property type="nucleotide sequence ID" value="NC_007760.1"/>
</dbReference>
<protein>
    <recommendedName>
        <fullName evidence="2">TraD/TraG TraM recognition site domain-containing protein</fullName>
    </recommendedName>
</protein>
<organism evidence="3 4">
    <name type="scientific">Anaeromyxobacter dehalogenans (strain 2CP-C)</name>
    <dbReference type="NCBI Taxonomy" id="290397"/>
    <lineage>
        <taxon>Bacteria</taxon>
        <taxon>Pseudomonadati</taxon>
        <taxon>Myxococcota</taxon>
        <taxon>Myxococcia</taxon>
        <taxon>Myxococcales</taxon>
        <taxon>Cystobacterineae</taxon>
        <taxon>Anaeromyxobacteraceae</taxon>
        <taxon>Anaeromyxobacter</taxon>
    </lineage>
</organism>
<dbReference type="STRING" id="290397.Adeh_3242"/>
<dbReference type="KEGG" id="ade:Adeh_3242"/>
<accession>Q2IEK6</accession>
<keyword evidence="1" id="KW-1133">Transmembrane helix</keyword>
<keyword evidence="1" id="KW-0812">Transmembrane</keyword>
<dbReference type="InterPro" id="IPR032689">
    <property type="entry name" value="TraG-D_C"/>
</dbReference>
<evidence type="ECO:0000259" key="2">
    <source>
        <dbReference type="Pfam" id="PF12696"/>
    </source>
</evidence>
<feature type="transmembrane region" description="Helical" evidence="1">
    <location>
        <begin position="12"/>
        <end position="32"/>
    </location>
</feature>
<feature type="domain" description="TraD/TraG TraM recognition site" evidence="2">
    <location>
        <begin position="428"/>
        <end position="519"/>
    </location>
</feature>
<dbReference type="AlphaFoldDB" id="Q2IEK6"/>
<dbReference type="Proteomes" id="UP000001935">
    <property type="component" value="Chromosome"/>
</dbReference>
<sequence length="612" mass="67629">MQQADAPSVSFPARVAVAVITLAVGAELALRWQRDGVEVPVPFVRELLAEAAGRWLPLRSWVLAHELTALVLGVAGVAGVLLAYRTGLLVWRNHVIARIAGTHFRADDQRFPARAVDVLAEIQRRPAGHTFVGLSPRRTALGWRWKPVYLSERQRTTHRHVLGKTGSGKTESVLWPQVLQDVLDGKGCVVVSGKGSDEEVATIKGIAQVAGREADLRVFALPAWNQPALPSHTYNMVWVEPCTPESDGGDPVAVAERVFSVLPLGDNRYYNTQAQIMFTNLCRLLHGMVDARGFGQPFTMRDLAVCLKGVGNKNPAWRGALDHCLARSRDQEAAREVVSQIDRLGHEIHKALSGLVGAVDKFQAPLVNAYAPDIVMRDVLEQNLIVYVQLPSNLFKIQAPSLGKVFLMDVQQEGSLRQVFRATRNQRPFSVVVDEFGRFADLSFVDSLNQLRDANLQFTVAHQSLADLELVSREFANSVWDNTRIKDVLNQDNPALCEMVAKSIGTHQEVVKTVRVEAGPLFTSLATREASTRLVESYKLHPNRIKNLASCGQGFLYTDSTLHPVCYGQLPPLRADYPLVSRPEATVAGLHLYERFIGRAAHGAREEDRRSA</sequence>
<dbReference type="SUPFAM" id="SSF52540">
    <property type="entry name" value="P-loop containing nucleoside triphosphate hydrolases"/>
    <property type="match status" value="1"/>
</dbReference>